<evidence type="ECO:0000313" key="1">
    <source>
        <dbReference type="EMBL" id="GIY95413.1"/>
    </source>
</evidence>
<reference evidence="1 2" key="1">
    <citation type="submission" date="2021-06" db="EMBL/GenBank/DDBJ databases">
        <title>Caerostris extrusa draft genome.</title>
        <authorList>
            <person name="Kono N."/>
            <person name="Arakawa K."/>
        </authorList>
    </citation>
    <scope>NUCLEOTIDE SEQUENCE [LARGE SCALE GENOMIC DNA]</scope>
</reference>
<accession>A0AAV4XL48</accession>
<comment type="caution">
    <text evidence="1">The sequence shown here is derived from an EMBL/GenBank/DDBJ whole genome shotgun (WGS) entry which is preliminary data.</text>
</comment>
<dbReference type="AlphaFoldDB" id="A0AAV4XL48"/>
<sequence>MIPENMIDNDVMSHDTRMYVMNSNDSFANLTQSKSSLKEGLQQPQSWLTFFTSVIWNDLLVLAGNTIAEPNYQSNRSPKIFRDSPKKSAAFIFSLVNQHWAENKENAYLPRLDLRRIRSFRPVNLDGGQNRQGKKKKKRFVQVVPTMVRFHVQLTVQSSGSFCHANATLDSLLDTLLH</sequence>
<gene>
    <name evidence="1" type="ORF">CEXT_441501</name>
</gene>
<name>A0AAV4XL48_CAEEX</name>
<dbReference type="EMBL" id="BPLR01000519">
    <property type="protein sequence ID" value="GIY95413.1"/>
    <property type="molecule type" value="Genomic_DNA"/>
</dbReference>
<proteinExistence type="predicted"/>
<protein>
    <submittedName>
        <fullName evidence="1">Uncharacterized protein</fullName>
    </submittedName>
</protein>
<dbReference type="Proteomes" id="UP001054945">
    <property type="component" value="Unassembled WGS sequence"/>
</dbReference>
<evidence type="ECO:0000313" key="2">
    <source>
        <dbReference type="Proteomes" id="UP001054945"/>
    </source>
</evidence>
<keyword evidence="2" id="KW-1185">Reference proteome</keyword>
<organism evidence="1 2">
    <name type="scientific">Caerostris extrusa</name>
    <name type="common">Bark spider</name>
    <name type="synonym">Caerostris bankana</name>
    <dbReference type="NCBI Taxonomy" id="172846"/>
    <lineage>
        <taxon>Eukaryota</taxon>
        <taxon>Metazoa</taxon>
        <taxon>Ecdysozoa</taxon>
        <taxon>Arthropoda</taxon>
        <taxon>Chelicerata</taxon>
        <taxon>Arachnida</taxon>
        <taxon>Araneae</taxon>
        <taxon>Araneomorphae</taxon>
        <taxon>Entelegynae</taxon>
        <taxon>Araneoidea</taxon>
        <taxon>Araneidae</taxon>
        <taxon>Caerostris</taxon>
    </lineage>
</organism>